<dbReference type="InterPro" id="IPR025887">
    <property type="entry name" value="Glyco_hydro_31_N_dom"/>
</dbReference>
<evidence type="ECO:0000256" key="5">
    <source>
        <dbReference type="ARBA" id="ARBA00041343"/>
    </source>
</evidence>
<evidence type="ECO:0000256" key="3">
    <source>
        <dbReference type="ARBA" id="ARBA00023134"/>
    </source>
</evidence>
<evidence type="ECO:0000256" key="1">
    <source>
        <dbReference type="ARBA" id="ARBA00007806"/>
    </source>
</evidence>
<dbReference type="PANTHER" id="PTHR22762:SF133">
    <property type="entry name" value="P-TYPE DOMAIN-CONTAINING PROTEIN"/>
    <property type="match status" value="1"/>
</dbReference>
<organism evidence="8 9">
    <name type="scientific">Stichopus japonicus</name>
    <name type="common">Sea cucumber</name>
    <dbReference type="NCBI Taxonomy" id="307972"/>
    <lineage>
        <taxon>Eukaryota</taxon>
        <taxon>Metazoa</taxon>
        <taxon>Echinodermata</taxon>
        <taxon>Eleutherozoa</taxon>
        <taxon>Echinozoa</taxon>
        <taxon>Holothuroidea</taxon>
        <taxon>Aspidochirotacea</taxon>
        <taxon>Aspidochirotida</taxon>
        <taxon>Stichopodidae</taxon>
        <taxon>Apostichopus</taxon>
    </lineage>
</organism>
<evidence type="ECO:0000256" key="2">
    <source>
        <dbReference type="ARBA" id="ARBA00022741"/>
    </source>
</evidence>
<reference evidence="8 9" key="1">
    <citation type="journal article" date="2017" name="PLoS Biol.">
        <title>The sea cucumber genome provides insights into morphological evolution and visceral regeneration.</title>
        <authorList>
            <person name="Zhang X."/>
            <person name="Sun L."/>
            <person name="Yuan J."/>
            <person name="Sun Y."/>
            <person name="Gao Y."/>
            <person name="Zhang L."/>
            <person name="Li S."/>
            <person name="Dai H."/>
            <person name="Hamel J.F."/>
            <person name="Liu C."/>
            <person name="Yu Y."/>
            <person name="Liu S."/>
            <person name="Lin W."/>
            <person name="Guo K."/>
            <person name="Jin S."/>
            <person name="Xu P."/>
            <person name="Storey K.B."/>
            <person name="Huan P."/>
            <person name="Zhang T."/>
            <person name="Zhou Y."/>
            <person name="Zhang J."/>
            <person name="Lin C."/>
            <person name="Li X."/>
            <person name="Xing L."/>
            <person name="Huo D."/>
            <person name="Sun M."/>
            <person name="Wang L."/>
            <person name="Mercier A."/>
            <person name="Li F."/>
            <person name="Yang H."/>
            <person name="Xiang J."/>
        </authorList>
    </citation>
    <scope>NUCLEOTIDE SEQUENCE [LARGE SCALE GENOMIC DNA]</scope>
    <source>
        <strain evidence="8">Shaxun</strain>
        <tissue evidence="8">Muscle</tissue>
    </source>
</reference>
<dbReference type="Pfam" id="PF13802">
    <property type="entry name" value="Gal_mutarotas_2"/>
    <property type="match status" value="1"/>
</dbReference>
<dbReference type="GO" id="GO:0006614">
    <property type="term" value="P:SRP-dependent cotranslational protein targeting to membrane"/>
    <property type="evidence" value="ECO:0007669"/>
    <property type="project" value="InterPro"/>
</dbReference>
<dbReference type="InterPro" id="IPR000322">
    <property type="entry name" value="Glyco_hydro_31_TIM"/>
</dbReference>
<dbReference type="Gene3D" id="3.20.20.80">
    <property type="entry name" value="Glycosidases"/>
    <property type="match status" value="2"/>
</dbReference>
<gene>
    <name evidence="8" type="ORF">BSL78_01550</name>
</gene>
<proteinExistence type="inferred from homology"/>
<dbReference type="Pfam" id="PF21365">
    <property type="entry name" value="Glyco_hydro_31_3rd"/>
    <property type="match status" value="1"/>
</dbReference>
<evidence type="ECO:0000259" key="7">
    <source>
        <dbReference type="PROSITE" id="PS00300"/>
    </source>
</evidence>
<keyword evidence="2" id="KW-0547">Nucleotide-binding</keyword>
<dbReference type="FunFam" id="2.60.40.1760:FF:000001">
    <property type="entry name" value="Maltase-glucoamylase, intestinal"/>
    <property type="match status" value="1"/>
</dbReference>
<dbReference type="InterPro" id="IPR011013">
    <property type="entry name" value="Gal_mutarotase_sf_dom"/>
</dbReference>
<evidence type="ECO:0000256" key="4">
    <source>
        <dbReference type="ARBA" id="ARBA00023180"/>
    </source>
</evidence>
<sequence length="653" mass="74954">MKKNRLLPDDEGKSIEACEGRGCFWKEPVEDLAPECFHPPTHGYDLVSIPEDTELGWSASLELRERPERYQRDVINLKLDVEMQTTNRMRFKFSDADNDRFEVPIPVASSSSKASNPAYNIQYGTDPTFGLKITRTRTGTVVFDSRLPGFTFEDQFLQISTRFPTANIYGFGEHIHERYRHDLNWKTWGIFSRDTLPLEDRNLYGHHPFYLCVEKDGNAHGLFLLNSNAMDVTLLPGQILTYRVIGGVLDFYLFMGPSPENVVQQYLELIGRPVMPPYWALGFHLSKWDYGNLTVMRDVVESMRANDMPHDVQYADIDYMDEQKSFTVDPINYVGLGEFIDDVHAHGQRFIIILMWPPGDNVFPDYMHESGINWWTEQCHQFHNTSLDFDALWVDMNEPSNMIDGSINGCGEDRWNRPPYLPKLYKVFSGTLYEETLCMDSDHHGSAHYNVHSLYGHSHAKATHRSVLTSVALLMTQLRRCVNAGCNSVHSIHLPEIIMLEMPLFPSNVEALHVEEQFLWGPSLLITPVMKEADVTVRGYFPDVRWYSYYSGEELPEYERGTWVTLSAPLDFIPVHVRGGYILPTQEPANTTVYSRRNPLGLIVALNDEQRAAGNLYWDDGESRDPVDNGAYSLLEFTVNQVSKENPVNDHWP</sequence>
<dbReference type="GO" id="GO:0005525">
    <property type="term" value="F:GTP binding"/>
    <property type="evidence" value="ECO:0007669"/>
    <property type="project" value="UniProtKB-KW"/>
</dbReference>
<evidence type="ECO:0000313" key="9">
    <source>
        <dbReference type="Proteomes" id="UP000230750"/>
    </source>
</evidence>
<keyword evidence="3" id="KW-0342">GTP-binding</keyword>
<dbReference type="SUPFAM" id="SSF51445">
    <property type="entry name" value="(Trans)glycosidases"/>
    <property type="match status" value="1"/>
</dbReference>
<comment type="similarity">
    <text evidence="1 6">Belongs to the glycosyl hydrolase 31 family.</text>
</comment>
<keyword evidence="6" id="KW-0378">Hydrolase</keyword>
<protein>
    <recommendedName>
        <fullName evidence="5">Maltase</fullName>
    </recommendedName>
</protein>
<dbReference type="OrthoDB" id="5839090at2759"/>
<keyword evidence="4" id="KW-0325">Glycoprotein</keyword>
<dbReference type="STRING" id="307972.A0A2G8LMP9"/>
<name>A0A2G8LMP9_STIJA</name>
<dbReference type="AlphaFoldDB" id="A0A2G8LMP9"/>
<dbReference type="GO" id="GO:0004558">
    <property type="term" value="F:alpha-1,4-glucosidase activity"/>
    <property type="evidence" value="ECO:0007669"/>
    <property type="project" value="TreeGrafter"/>
</dbReference>
<dbReference type="Gene3D" id="2.60.40.1760">
    <property type="entry name" value="glycosyl hydrolase (family 31)"/>
    <property type="match status" value="1"/>
</dbReference>
<dbReference type="Pfam" id="PF01055">
    <property type="entry name" value="Glyco_hydro_31_2nd"/>
    <property type="match status" value="2"/>
</dbReference>
<dbReference type="SUPFAM" id="SSF51011">
    <property type="entry name" value="Glycosyl hydrolase domain"/>
    <property type="match status" value="1"/>
</dbReference>
<accession>A0A2G8LMP9</accession>
<dbReference type="PANTHER" id="PTHR22762">
    <property type="entry name" value="ALPHA-GLUCOSIDASE"/>
    <property type="match status" value="1"/>
</dbReference>
<dbReference type="CDD" id="cd14752">
    <property type="entry name" value="GH31_N"/>
    <property type="match status" value="1"/>
</dbReference>
<dbReference type="GO" id="GO:0030246">
    <property type="term" value="F:carbohydrate binding"/>
    <property type="evidence" value="ECO:0007669"/>
    <property type="project" value="InterPro"/>
</dbReference>
<dbReference type="SUPFAM" id="SSF74650">
    <property type="entry name" value="Galactose mutarotase-like"/>
    <property type="match status" value="1"/>
</dbReference>
<dbReference type="PROSITE" id="PS00300">
    <property type="entry name" value="SRP54"/>
    <property type="match status" value="1"/>
</dbReference>
<dbReference type="InterPro" id="IPR000897">
    <property type="entry name" value="SRP54_GTPase_dom"/>
</dbReference>
<keyword evidence="9" id="KW-1185">Reference proteome</keyword>
<dbReference type="InterPro" id="IPR048395">
    <property type="entry name" value="Glyco_hydro_31_C"/>
</dbReference>
<dbReference type="EMBL" id="MRZV01000030">
    <property type="protein sequence ID" value="PIK61537.1"/>
    <property type="molecule type" value="Genomic_DNA"/>
</dbReference>
<dbReference type="InterPro" id="IPR013780">
    <property type="entry name" value="Glyco_hydro_b"/>
</dbReference>
<evidence type="ECO:0000313" key="8">
    <source>
        <dbReference type="EMBL" id="PIK61537.1"/>
    </source>
</evidence>
<evidence type="ECO:0000256" key="6">
    <source>
        <dbReference type="RuleBase" id="RU361185"/>
    </source>
</evidence>
<dbReference type="InterPro" id="IPR017853">
    <property type="entry name" value="GH"/>
</dbReference>
<comment type="caution">
    <text evidence="8">The sequence shown here is derived from an EMBL/GenBank/DDBJ whole genome shotgun (WGS) entry which is preliminary data.</text>
</comment>
<dbReference type="Gene3D" id="2.60.40.1180">
    <property type="entry name" value="Golgi alpha-mannosidase II"/>
    <property type="match status" value="2"/>
</dbReference>
<keyword evidence="6" id="KW-0326">Glycosidase</keyword>
<feature type="domain" description="SRP54-type proteins GTP-binding" evidence="7">
    <location>
        <begin position="330"/>
        <end position="343"/>
    </location>
</feature>
<dbReference type="GO" id="GO:0005975">
    <property type="term" value="P:carbohydrate metabolic process"/>
    <property type="evidence" value="ECO:0007669"/>
    <property type="project" value="InterPro"/>
</dbReference>
<dbReference type="Proteomes" id="UP000230750">
    <property type="component" value="Unassembled WGS sequence"/>
</dbReference>